<name>A0A6I8LQB1_9PSEU</name>
<sequence>MLEPSAERIRLFARRGVVERCHRGRPPNRLVRMMSITWY</sequence>
<reference evidence="1 2" key="1">
    <citation type="submission" date="2019-09" db="EMBL/GenBank/DDBJ databases">
        <authorList>
            <person name="Leyn A S."/>
        </authorList>
    </citation>
    <scope>NUCLEOTIDE SEQUENCE [LARGE SCALE GENOMIC DNA]</scope>
    <source>
        <strain evidence="1">AA231_1</strain>
    </source>
</reference>
<dbReference type="Proteomes" id="UP000399805">
    <property type="component" value="Unassembled WGS sequence"/>
</dbReference>
<evidence type="ECO:0000313" key="1">
    <source>
        <dbReference type="EMBL" id="VVJ19964.1"/>
    </source>
</evidence>
<dbReference type="EMBL" id="CABVGP010000002">
    <property type="protein sequence ID" value="VVJ19964.1"/>
    <property type="molecule type" value="Genomic_DNA"/>
</dbReference>
<accession>A0A6I8LQB1</accession>
<dbReference type="AlphaFoldDB" id="A0A6I8LQB1"/>
<organism evidence="1 2">
    <name type="scientific">Amycolatopsis camponoti</name>
    <dbReference type="NCBI Taxonomy" id="2606593"/>
    <lineage>
        <taxon>Bacteria</taxon>
        <taxon>Bacillati</taxon>
        <taxon>Actinomycetota</taxon>
        <taxon>Actinomycetes</taxon>
        <taxon>Pseudonocardiales</taxon>
        <taxon>Pseudonocardiaceae</taxon>
        <taxon>Amycolatopsis</taxon>
    </lineage>
</organism>
<keyword evidence="2" id="KW-1185">Reference proteome</keyword>
<evidence type="ECO:0000313" key="2">
    <source>
        <dbReference type="Proteomes" id="UP000399805"/>
    </source>
</evidence>
<protein>
    <submittedName>
        <fullName evidence="1">Uncharacterized protein</fullName>
    </submittedName>
</protein>
<gene>
    <name evidence="1" type="ORF">AA23TX_04985</name>
</gene>
<proteinExistence type="predicted"/>